<keyword evidence="5" id="KW-0964">Secreted</keyword>
<evidence type="ECO:0000256" key="10">
    <source>
        <dbReference type="RuleBase" id="RU361174"/>
    </source>
</evidence>
<organism evidence="13 14">
    <name type="scientific">Oculimacula yallundae</name>
    <dbReference type="NCBI Taxonomy" id="86028"/>
    <lineage>
        <taxon>Eukaryota</taxon>
        <taxon>Fungi</taxon>
        <taxon>Dikarya</taxon>
        <taxon>Ascomycota</taxon>
        <taxon>Pezizomycotina</taxon>
        <taxon>Leotiomycetes</taxon>
        <taxon>Helotiales</taxon>
        <taxon>Ploettnerulaceae</taxon>
        <taxon>Oculimacula</taxon>
    </lineage>
</organism>
<keyword evidence="10" id="KW-0326">Glycosidase</keyword>
<evidence type="ECO:0000256" key="9">
    <source>
        <dbReference type="ARBA" id="ARBA00023326"/>
    </source>
</evidence>
<dbReference type="EMBL" id="JAZHXI010000007">
    <property type="protein sequence ID" value="KAL2069487.1"/>
    <property type="molecule type" value="Genomic_DNA"/>
</dbReference>
<gene>
    <name evidence="13" type="ORF">VTL71DRAFT_14166</name>
</gene>
<evidence type="ECO:0000256" key="11">
    <source>
        <dbReference type="SAM" id="SignalP"/>
    </source>
</evidence>
<keyword evidence="9 10" id="KW-0624">Polysaccharide degradation</keyword>
<dbReference type="EC" id="3.2.1.8" evidence="10"/>
<name>A0ABR4CHP1_9HELO</name>
<evidence type="ECO:0000256" key="3">
    <source>
        <dbReference type="ARBA" id="ARBA00004851"/>
    </source>
</evidence>
<keyword evidence="7 10" id="KW-0378">Hydrolase</keyword>
<keyword evidence="6" id="KW-0858">Xylan degradation</keyword>
<sequence length="436" mass="47325">MHFPVSALAALALVNVASTAPTAGEIQARAPDSPVGLHTAMIAKGKTWFGAALTIRNPVDAQERAIVDKHADFGSITPENAMKWESTEPQRGVFTFDGADAIRDYAATQKKQIHCHTLVWHSQLPPWVAAGKFDNATLISIMYDHIKAVAGRYKGSCTRWDVVNEALNEDGTYRSSPFYDTIGEAFIPLAFKFASEIDPNAKLFYNDYNLEYNQVKTDGAARIVALVKSYGIKISGVGFQAHLTSEPTPTSGDITPSQAILEAALKKMTVQGVSVAYTELDVRMLTPATPAKLAVQAESYARVVRSCMAVEKCVGITIWGITDKYSWIPGVFKGEGSALVWDENYQAKPAYAAMLKAIQESPNPRKCNADNCLRDLRSSSIFGRLEESQAFCATYYTQYIVTDVTLIKPYAVSNCAGDVVSRVSSACSCLPTASAA</sequence>
<keyword evidence="8 10" id="KW-0119">Carbohydrate metabolism</keyword>
<dbReference type="InterPro" id="IPR017853">
    <property type="entry name" value="GH"/>
</dbReference>
<evidence type="ECO:0000259" key="12">
    <source>
        <dbReference type="PROSITE" id="PS51760"/>
    </source>
</evidence>
<evidence type="ECO:0000256" key="2">
    <source>
        <dbReference type="ARBA" id="ARBA00004613"/>
    </source>
</evidence>
<evidence type="ECO:0000256" key="7">
    <source>
        <dbReference type="ARBA" id="ARBA00022801"/>
    </source>
</evidence>
<comment type="caution">
    <text evidence="13">The sequence shown here is derived from an EMBL/GenBank/DDBJ whole genome shotgun (WGS) entry which is preliminary data.</text>
</comment>
<feature type="chain" id="PRO_5046499601" description="Beta-xylanase" evidence="11">
    <location>
        <begin position="20"/>
        <end position="436"/>
    </location>
</feature>
<reference evidence="13 14" key="1">
    <citation type="journal article" date="2024" name="Commun. Biol.">
        <title>Comparative genomic analysis of thermophilic fungi reveals convergent evolutionary adaptations and gene losses.</title>
        <authorList>
            <person name="Steindorff A.S."/>
            <person name="Aguilar-Pontes M.V."/>
            <person name="Robinson A.J."/>
            <person name="Andreopoulos B."/>
            <person name="LaButti K."/>
            <person name="Kuo A."/>
            <person name="Mondo S."/>
            <person name="Riley R."/>
            <person name="Otillar R."/>
            <person name="Haridas S."/>
            <person name="Lipzen A."/>
            <person name="Grimwood J."/>
            <person name="Schmutz J."/>
            <person name="Clum A."/>
            <person name="Reid I.D."/>
            <person name="Moisan M.C."/>
            <person name="Butler G."/>
            <person name="Nguyen T.T.M."/>
            <person name="Dewar K."/>
            <person name="Conant G."/>
            <person name="Drula E."/>
            <person name="Henrissat B."/>
            <person name="Hansel C."/>
            <person name="Singer S."/>
            <person name="Hutchinson M.I."/>
            <person name="de Vries R.P."/>
            <person name="Natvig D.O."/>
            <person name="Powell A.J."/>
            <person name="Tsang A."/>
            <person name="Grigoriev I.V."/>
        </authorList>
    </citation>
    <scope>NUCLEOTIDE SEQUENCE [LARGE SCALE GENOMIC DNA]</scope>
    <source>
        <strain evidence="13 14">CBS 494.80</strain>
    </source>
</reference>
<evidence type="ECO:0000256" key="5">
    <source>
        <dbReference type="ARBA" id="ARBA00022525"/>
    </source>
</evidence>
<proteinExistence type="inferred from homology"/>
<comment type="pathway">
    <text evidence="3">Glycan degradation; xylan degradation.</text>
</comment>
<dbReference type="PROSITE" id="PS51760">
    <property type="entry name" value="GH10_2"/>
    <property type="match status" value="1"/>
</dbReference>
<dbReference type="PANTHER" id="PTHR31490">
    <property type="entry name" value="GLYCOSYL HYDROLASE"/>
    <property type="match status" value="1"/>
</dbReference>
<dbReference type="Gene3D" id="3.20.20.80">
    <property type="entry name" value="Glycosidases"/>
    <property type="match status" value="1"/>
</dbReference>
<dbReference type="Pfam" id="PF00331">
    <property type="entry name" value="Glyco_hydro_10"/>
    <property type="match status" value="1"/>
</dbReference>
<comment type="catalytic activity">
    <reaction evidence="1 10">
        <text>Endohydrolysis of (1-&gt;4)-beta-D-xylosidic linkages in xylans.</text>
        <dbReference type="EC" id="3.2.1.8"/>
    </reaction>
</comment>
<dbReference type="Proteomes" id="UP001595075">
    <property type="component" value="Unassembled WGS sequence"/>
</dbReference>
<comment type="similarity">
    <text evidence="4 10">Belongs to the glycosyl hydrolase 10 (cellulase F) family.</text>
</comment>
<comment type="subcellular location">
    <subcellularLocation>
        <location evidence="2">Secreted</location>
    </subcellularLocation>
</comment>
<evidence type="ECO:0000256" key="6">
    <source>
        <dbReference type="ARBA" id="ARBA00022651"/>
    </source>
</evidence>
<evidence type="ECO:0000313" key="13">
    <source>
        <dbReference type="EMBL" id="KAL2069487.1"/>
    </source>
</evidence>
<feature type="domain" description="GH10" evidence="12">
    <location>
        <begin position="45"/>
        <end position="357"/>
    </location>
</feature>
<evidence type="ECO:0000256" key="8">
    <source>
        <dbReference type="ARBA" id="ARBA00023277"/>
    </source>
</evidence>
<keyword evidence="11" id="KW-0732">Signal</keyword>
<dbReference type="PANTHER" id="PTHR31490:SF35">
    <property type="entry name" value="ENDO-1,4-BETA-XYLANASE"/>
    <property type="match status" value="1"/>
</dbReference>
<evidence type="ECO:0000256" key="1">
    <source>
        <dbReference type="ARBA" id="ARBA00000681"/>
    </source>
</evidence>
<evidence type="ECO:0000313" key="14">
    <source>
        <dbReference type="Proteomes" id="UP001595075"/>
    </source>
</evidence>
<dbReference type="InterPro" id="IPR044846">
    <property type="entry name" value="GH10"/>
</dbReference>
<feature type="signal peptide" evidence="11">
    <location>
        <begin position="1"/>
        <end position="19"/>
    </location>
</feature>
<keyword evidence="14" id="KW-1185">Reference proteome</keyword>
<dbReference type="SMART" id="SM00633">
    <property type="entry name" value="Glyco_10"/>
    <property type="match status" value="1"/>
</dbReference>
<protein>
    <recommendedName>
        <fullName evidence="10">Beta-xylanase</fullName>
        <ecNumber evidence="10">3.2.1.8</ecNumber>
    </recommendedName>
</protein>
<accession>A0ABR4CHP1</accession>
<evidence type="ECO:0000256" key="4">
    <source>
        <dbReference type="ARBA" id="ARBA00007495"/>
    </source>
</evidence>
<dbReference type="PRINTS" id="PR00134">
    <property type="entry name" value="GLHYDRLASE10"/>
</dbReference>
<dbReference type="SUPFAM" id="SSF51445">
    <property type="entry name" value="(Trans)glycosidases"/>
    <property type="match status" value="1"/>
</dbReference>
<dbReference type="InterPro" id="IPR001000">
    <property type="entry name" value="GH10_dom"/>
</dbReference>